<dbReference type="SMART" id="SM00487">
    <property type="entry name" value="DEXDc"/>
    <property type="match status" value="1"/>
</dbReference>
<dbReference type="PROSITE" id="PS51192">
    <property type="entry name" value="HELICASE_ATP_BIND_1"/>
    <property type="match status" value="1"/>
</dbReference>
<dbReference type="SUPFAM" id="SSF52540">
    <property type="entry name" value="P-loop containing nucleoside triphosphate hydrolases"/>
    <property type="match status" value="2"/>
</dbReference>
<evidence type="ECO:0000313" key="9">
    <source>
        <dbReference type="Proteomes" id="UP000251577"/>
    </source>
</evidence>
<sequence>MARTPDGFRLRVRGVSDYVRDTTSTFFTALDEVTPNDPADMTAVADNSPGFRHSKLWLESTLRQTPVPLHQQEPEVATRMLADPLDYQLAAVRKALDPSRAQPRLLLADAVGLGKTLEIGMIAAELIRRGRGDRILVVTPKHVLEQFQQEMWTRFAIPLVRLDSQGIQRVRQKLPASKNPFTYFPRVIVSMDTLKSAKYQAQLEKVSWDIVVVDEIHNATNAGTQNNQLIRTLAPRTDALILASATPHNGNPDSFKEILRLLDPLSVFPNGQIDAQAAQQLIIRRHRNSPEVSSVVGSKWAVREEPKNILVSASTEEDAVAAELAETWLAAHGNGSHLFPWTLVKAFLSSPRALKETIKTRLNTLESTNAQRCIPDEEAALKRLLALNSAVGVEDSNKYAQLVNYLKDEVGIAKNSPHRAVVFSERVPTLDYLEENLPKHLELPDDAVKVMHGAMSDQEQMNLIDEFKRTDTPLRVLVTGDVASEGVNLHAQCHDLVHYDIPWSLIRIQQRNGRIDRYGQQHPPRIATLLLDPKVGIGETHVLTKLVDREHAAHELLGDAASLMGRHSVTGEEEQIREVLRGARDLDSTVRTPEEIIEAGREMARQAAEQGAPQQDPDAPDQAETGSAVAGLDMAELLALALGEAEPGTDATTASAGATPTTVATPQVAAQVSPALSAPSLYTEEKLYLVDALSEAFHDVPAESPARGGVGLQLHENNIAELTPPADLQRRFDLLPQDYVDYRHVKERLMLATSTIRGEAQLEAAREGDSQKSWPKAHYLGPLHPVTDWAADRALSSMSRDEIPAFLGDVDELTVLFMATLTSSRGQVITRAFLSATAVPTAFAALAEELDPSISPLADPIAWLKRIGLTQNAISPGNLHVPAEANDLIRSALPAVEAHMDWVRQEAATAAAERAESYGRRADLWEQNATRATSTLSRSRAVVRKQREILASNRPHRSLIRPLAVIIPRHAENPTT</sequence>
<dbReference type="Pfam" id="PF00176">
    <property type="entry name" value="SNF2-rel_dom"/>
    <property type="match status" value="1"/>
</dbReference>
<feature type="compositionally biased region" description="Low complexity" evidence="5">
    <location>
        <begin position="606"/>
        <end position="626"/>
    </location>
</feature>
<dbReference type="PANTHER" id="PTHR10799">
    <property type="entry name" value="SNF2/RAD54 HELICASE FAMILY"/>
    <property type="match status" value="1"/>
</dbReference>
<dbReference type="GO" id="GO:0004386">
    <property type="term" value="F:helicase activity"/>
    <property type="evidence" value="ECO:0007669"/>
    <property type="project" value="UniProtKB-KW"/>
</dbReference>
<keyword evidence="1" id="KW-0547">Nucleotide-binding</keyword>
<dbReference type="EMBL" id="QHCV01000035">
    <property type="protein sequence ID" value="RAV32169.1"/>
    <property type="molecule type" value="Genomic_DNA"/>
</dbReference>
<dbReference type="GO" id="GO:0016787">
    <property type="term" value="F:hydrolase activity"/>
    <property type="evidence" value="ECO:0007669"/>
    <property type="project" value="UniProtKB-KW"/>
</dbReference>
<dbReference type="InterPro" id="IPR000330">
    <property type="entry name" value="SNF2_N"/>
</dbReference>
<dbReference type="AlphaFoldDB" id="A0A364V6B4"/>
<evidence type="ECO:0000313" key="8">
    <source>
        <dbReference type="EMBL" id="RAV32169.1"/>
    </source>
</evidence>
<comment type="caution">
    <text evidence="8">The sequence shown here is derived from an EMBL/GenBank/DDBJ whole genome shotgun (WGS) entry which is preliminary data.</text>
</comment>
<evidence type="ECO:0000256" key="3">
    <source>
        <dbReference type="ARBA" id="ARBA00022806"/>
    </source>
</evidence>
<proteinExistence type="predicted"/>
<dbReference type="InterPro" id="IPR038718">
    <property type="entry name" value="SNF2-like_sf"/>
</dbReference>
<accession>A0A364V6B4</accession>
<reference evidence="8 9" key="1">
    <citation type="journal article" date="2018" name="Syst. Appl. Microbiol.">
        <title>Corynebacterium heidelbergense sp. nov., isolated from the preen glands of Egyptian geese (Alopochen aegyptiacus).</title>
        <authorList>
            <person name="Braun M.S."/>
            <person name="Wang E."/>
            <person name="Zimmermann S."/>
            <person name="Wink M."/>
        </authorList>
    </citation>
    <scope>NUCLEOTIDE SEQUENCE [LARGE SCALE GENOMIC DNA]</scope>
    <source>
        <strain evidence="8 9">647</strain>
    </source>
</reference>
<protein>
    <submittedName>
        <fullName evidence="8">Helicase</fullName>
    </submittedName>
</protein>
<dbReference type="SMART" id="SM00490">
    <property type="entry name" value="HELICc"/>
    <property type="match status" value="1"/>
</dbReference>
<keyword evidence="3 8" id="KW-0347">Helicase</keyword>
<evidence type="ECO:0000259" key="7">
    <source>
        <dbReference type="PROSITE" id="PS51194"/>
    </source>
</evidence>
<feature type="domain" description="Helicase ATP-binding" evidence="6">
    <location>
        <begin position="96"/>
        <end position="265"/>
    </location>
</feature>
<name>A0A364V6B4_9CORY</name>
<dbReference type="CDD" id="cd18011">
    <property type="entry name" value="DEXDc_RapA"/>
    <property type="match status" value="1"/>
</dbReference>
<feature type="region of interest" description="Disordered" evidence="5">
    <location>
        <begin position="602"/>
        <end position="626"/>
    </location>
</feature>
<dbReference type="Proteomes" id="UP000251577">
    <property type="component" value="Unassembled WGS sequence"/>
</dbReference>
<feature type="domain" description="Helicase C-terminal" evidence="7">
    <location>
        <begin position="398"/>
        <end position="569"/>
    </location>
</feature>
<organism evidence="8 9">
    <name type="scientific">Corynebacterium heidelbergense</name>
    <dbReference type="NCBI Taxonomy" id="2055947"/>
    <lineage>
        <taxon>Bacteria</taxon>
        <taxon>Bacillati</taxon>
        <taxon>Actinomycetota</taxon>
        <taxon>Actinomycetes</taxon>
        <taxon>Mycobacteriales</taxon>
        <taxon>Corynebacteriaceae</taxon>
        <taxon>Corynebacterium</taxon>
    </lineage>
</organism>
<dbReference type="InterPro" id="IPR014001">
    <property type="entry name" value="Helicase_ATP-bd"/>
</dbReference>
<dbReference type="InterPro" id="IPR049730">
    <property type="entry name" value="SNF2/RAD54-like_C"/>
</dbReference>
<dbReference type="PROSITE" id="PS51194">
    <property type="entry name" value="HELICASE_CTER"/>
    <property type="match status" value="1"/>
</dbReference>
<dbReference type="InterPro" id="IPR027417">
    <property type="entry name" value="P-loop_NTPase"/>
</dbReference>
<evidence type="ECO:0000259" key="6">
    <source>
        <dbReference type="PROSITE" id="PS51192"/>
    </source>
</evidence>
<dbReference type="InterPro" id="IPR001650">
    <property type="entry name" value="Helicase_C-like"/>
</dbReference>
<gene>
    <name evidence="8" type="ORF">DLJ54_04610</name>
</gene>
<dbReference type="GO" id="GO:0005524">
    <property type="term" value="F:ATP binding"/>
    <property type="evidence" value="ECO:0007669"/>
    <property type="project" value="UniProtKB-KW"/>
</dbReference>
<dbReference type="Gene3D" id="3.40.50.10810">
    <property type="entry name" value="Tandem AAA-ATPase domain"/>
    <property type="match status" value="1"/>
</dbReference>
<evidence type="ECO:0000256" key="1">
    <source>
        <dbReference type="ARBA" id="ARBA00022741"/>
    </source>
</evidence>
<keyword evidence="4" id="KW-0067">ATP-binding</keyword>
<dbReference type="InterPro" id="IPR057342">
    <property type="entry name" value="DEXDc_RapA"/>
</dbReference>
<keyword evidence="9" id="KW-1185">Reference proteome</keyword>
<keyword evidence="2" id="KW-0378">Hydrolase</keyword>
<dbReference type="CDD" id="cd18793">
    <property type="entry name" value="SF2_C_SNF"/>
    <property type="match status" value="1"/>
</dbReference>
<dbReference type="Gene3D" id="3.40.50.300">
    <property type="entry name" value="P-loop containing nucleotide triphosphate hydrolases"/>
    <property type="match status" value="1"/>
</dbReference>
<evidence type="ECO:0000256" key="4">
    <source>
        <dbReference type="ARBA" id="ARBA00022840"/>
    </source>
</evidence>
<evidence type="ECO:0000256" key="5">
    <source>
        <dbReference type="SAM" id="MobiDB-lite"/>
    </source>
</evidence>
<dbReference type="Pfam" id="PF00271">
    <property type="entry name" value="Helicase_C"/>
    <property type="match status" value="1"/>
</dbReference>
<evidence type="ECO:0000256" key="2">
    <source>
        <dbReference type="ARBA" id="ARBA00022801"/>
    </source>
</evidence>